<reference evidence="6" key="1">
    <citation type="submission" date="2019-11" db="EMBL/GenBank/DDBJ databases">
        <title>Genomic insights into an expanded diversity of filamentous marine cyanobacteria reveals the extraordinary biosynthetic potential of Moorea and Okeania.</title>
        <authorList>
            <person name="Ferreira Leao T."/>
            <person name="Wang M."/>
            <person name="Moss N."/>
            <person name="Da Silva R."/>
            <person name="Sanders J."/>
            <person name="Nurk S."/>
            <person name="Gurevich A."/>
            <person name="Humphrey G."/>
            <person name="Reher R."/>
            <person name="Zhu Q."/>
            <person name="Belda-Ferre P."/>
            <person name="Glukhov E."/>
            <person name="Rex R."/>
            <person name="Dorrestein P.C."/>
            <person name="Knight R."/>
            <person name="Pevzner P."/>
            <person name="Gerwick W.H."/>
            <person name="Gerwick L."/>
        </authorList>
    </citation>
    <scope>NUCLEOTIDE SEQUENCE</scope>
    <source>
        <strain evidence="6">SIO1C4</strain>
    </source>
</reference>
<dbReference type="AlphaFoldDB" id="A0A6B3NHU4"/>
<dbReference type="InterPro" id="IPR011047">
    <property type="entry name" value="Quinoprotein_ADH-like_sf"/>
</dbReference>
<keyword evidence="1 3" id="KW-0853">WD repeat</keyword>
<feature type="repeat" description="WD" evidence="3">
    <location>
        <begin position="943"/>
        <end position="984"/>
    </location>
</feature>
<dbReference type="Gene3D" id="2.130.10.10">
    <property type="entry name" value="YVTN repeat-like/Quinoprotein amine dehydrogenase"/>
    <property type="match status" value="7"/>
</dbReference>
<dbReference type="PANTHER" id="PTHR19879:SF9">
    <property type="entry name" value="TRANSCRIPTION INITIATION FACTOR TFIID SUBUNIT 5"/>
    <property type="match status" value="1"/>
</dbReference>
<feature type="repeat" description="WD" evidence="3">
    <location>
        <begin position="817"/>
        <end position="858"/>
    </location>
</feature>
<dbReference type="SUPFAM" id="SSF52540">
    <property type="entry name" value="P-loop containing nucleoside triphosphate hydrolases"/>
    <property type="match status" value="1"/>
</dbReference>
<dbReference type="PRINTS" id="PR00320">
    <property type="entry name" value="GPROTEINBRPT"/>
</dbReference>
<evidence type="ECO:0000313" key="6">
    <source>
        <dbReference type="EMBL" id="NER28888.1"/>
    </source>
</evidence>
<feature type="repeat" description="WD" evidence="3">
    <location>
        <begin position="607"/>
        <end position="648"/>
    </location>
</feature>
<protein>
    <submittedName>
        <fullName evidence="6">NACHT domain-containing protein</fullName>
    </submittedName>
</protein>
<dbReference type="Pfam" id="PF00400">
    <property type="entry name" value="WD40"/>
    <property type="match status" value="9"/>
</dbReference>
<dbReference type="PROSITE" id="PS50294">
    <property type="entry name" value="WD_REPEATS_REGION"/>
    <property type="match status" value="13"/>
</dbReference>
<dbReference type="Gene3D" id="3.40.50.300">
    <property type="entry name" value="P-loop containing nucleotide triphosphate hydrolases"/>
    <property type="match status" value="1"/>
</dbReference>
<feature type="repeat" description="WD" evidence="3">
    <location>
        <begin position="985"/>
        <end position="1026"/>
    </location>
</feature>
<dbReference type="SUPFAM" id="SSF117289">
    <property type="entry name" value="Nucleoporin domain"/>
    <property type="match status" value="1"/>
</dbReference>
<dbReference type="Pfam" id="PF00931">
    <property type="entry name" value="NB-ARC"/>
    <property type="match status" value="1"/>
</dbReference>
<dbReference type="EMBL" id="JAAHFQ010000274">
    <property type="protein sequence ID" value="NER28888.1"/>
    <property type="molecule type" value="Genomic_DNA"/>
</dbReference>
<organism evidence="6">
    <name type="scientific">Symploca sp. SIO1C4</name>
    <dbReference type="NCBI Taxonomy" id="2607765"/>
    <lineage>
        <taxon>Bacteria</taxon>
        <taxon>Bacillati</taxon>
        <taxon>Cyanobacteriota</taxon>
        <taxon>Cyanophyceae</taxon>
        <taxon>Coleofasciculales</taxon>
        <taxon>Coleofasciculaceae</taxon>
        <taxon>Symploca</taxon>
    </lineage>
</organism>
<accession>A0A6B3NHU4</accession>
<feature type="repeat" description="WD" evidence="3">
    <location>
        <begin position="649"/>
        <end position="690"/>
    </location>
</feature>
<feature type="repeat" description="WD" evidence="3">
    <location>
        <begin position="481"/>
        <end position="522"/>
    </location>
</feature>
<dbReference type="PROSITE" id="PS50082">
    <property type="entry name" value="WD_REPEATS_2"/>
    <property type="match status" value="14"/>
</dbReference>
<sequence>MVDSPNLDLTENYYSSSNSDERQDWGEATSVRVFYGRTAELYTLEKWLLEDGCRLVTILGMGGMGKTTLSVKLAEQLQDKFDYVIWRSLRDAPPVQQILVDLIEFLWGEQETEANLPESIDDLTSELIDYLCQQRCLLVLDNWESLLHSESSAGEYRQGYEGYGELLRRIGAIDHQSCLLVTTREKPQEVAALEEEAMPVRSLRLSGFQEGEEQEIFKAKGLSGSQEDFAVLARRYGGNALALKVVATTIKDIFDGQTYKFLQQDTAVFGDIRDLLDQHFERSQKLEQELMYWLAVNREPVSLSDLQEDMVSPAAPPQLQEALESLLRRALIENQETLFTLQPVVMEYVTARLIEQVSEEIVSEEIELFGNCALIKATAKDYIRETQLRLILQPMINELLTFIRSKRKIEKQLVQILESQREESPLKPGYTAGNIFNLLRQLETDLTGYDFSELCVWQADARSLELHDVNFAHAHFANSVFTETFGGILSVAFSPDGKLLATGDMNSEVRLYQVGDWQSLFTLRGHKDWVASITFSPDSNILATSSEDKTIKLWDVITGQCLSSLQGHDNGIWSVAFSPDGKMLASASDDHTLRIWDITNGQCLKTLQGHNNLVRAVVFCPDSQTLISGSEDKTLKLWNLQTGKCLRSFYGHDNGVYSATLSPDECILASASSDQTVKLWDFATSQCLMTLHGHSGWVTSVSFSPDGQTLASCSWDQTIKLWSVNTLKCLKTLKGHNGLVRAIVFSPDGQMLVSGSDDQSLRLWDIATKQCLRTLQGYSNRVWSVTLSPNARILASSSDNKMVKLWNLKSGQHLKTLLGHSNEVKSVVFSPNGLTLASGSDDTTLKIWDVNTGKCHQTLQGHSSWVWSIAFSLNGKLLASGSHDQTIKLWDTKTGQCLRTLHEDSHGVLSVAFNPDGQVLASGSTDQTVKLWDVKTGQCFKTLQGHTGWVWSVTFSPDGQTLSSGSHDQTVKLWDVKTGQYLKTLQGHTGWVWSVAFSPDGQTLSSGSTDQTVKLWDVKTGQCLKTLHEHTQGVLSVTFGPKGYTLISSSEDETIRIWDVLTAQCRETLRSKKPCEGMKITSITGLTEAKIATLKTLGAVES</sequence>
<keyword evidence="2" id="KW-0677">Repeat</keyword>
<feature type="repeat" description="WD" evidence="3">
    <location>
        <begin position="775"/>
        <end position="816"/>
    </location>
</feature>
<gene>
    <name evidence="6" type="ORF">F6J89_14930</name>
</gene>
<evidence type="ECO:0000259" key="5">
    <source>
        <dbReference type="Pfam" id="PF00931"/>
    </source>
</evidence>
<feature type="repeat" description="WD" evidence="3">
    <location>
        <begin position="523"/>
        <end position="564"/>
    </location>
</feature>
<dbReference type="GO" id="GO:0043531">
    <property type="term" value="F:ADP binding"/>
    <property type="evidence" value="ECO:0007669"/>
    <property type="project" value="InterPro"/>
</dbReference>
<dbReference type="InterPro" id="IPR027417">
    <property type="entry name" value="P-loop_NTPase"/>
</dbReference>
<dbReference type="PROSITE" id="PS00678">
    <property type="entry name" value="WD_REPEATS_1"/>
    <property type="match status" value="12"/>
</dbReference>
<dbReference type="CDD" id="cd00200">
    <property type="entry name" value="WD40"/>
    <property type="match status" value="2"/>
</dbReference>
<dbReference type="SUPFAM" id="SSF50998">
    <property type="entry name" value="Quinoprotein alcohol dehydrogenase-like"/>
    <property type="match status" value="1"/>
</dbReference>
<feature type="compositionally biased region" description="Polar residues" evidence="4">
    <location>
        <begin position="7"/>
        <end position="18"/>
    </location>
</feature>
<evidence type="ECO:0000256" key="2">
    <source>
        <dbReference type="ARBA" id="ARBA00022737"/>
    </source>
</evidence>
<dbReference type="PANTHER" id="PTHR19879">
    <property type="entry name" value="TRANSCRIPTION INITIATION FACTOR TFIID"/>
    <property type="match status" value="1"/>
</dbReference>
<dbReference type="InterPro" id="IPR036322">
    <property type="entry name" value="WD40_repeat_dom_sf"/>
</dbReference>
<dbReference type="Pfam" id="PF25173">
    <property type="entry name" value="Beta-prop_WDR3_1st"/>
    <property type="match status" value="1"/>
</dbReference>
<proteinExistence type="predicted"/>
<dbReference type="SUPFAM" id="SSF50978">
    <property type="entry name" value="WD40 repeat-like"/>
    <property type="match status" value="1"/>
</dbReference>
<dbReference type="InterPro" id="IPR001680">
    <property type="entry name" value="WD40_rpt"/>
</dbReference>
<dbReference type="InterPro" id="IPR019775">
    <property type="entry name" value="WD40_repeat_CS"/>
</dbReference>
<dbReference type="InterPro" id="IPR002182">
    <property type="entry name" value="NB-ARC"/>
</dbReference>
<comment type="caution">
    <text evidence="6">The sequence shown here is derived from an EMBL/GenBank/DDBJ whole genome shotgun (WGS) entry which is preliminary data.</text>
</comment>
<evidence type="ECO:0000256" key="3">
    <source>
        <dbReference type="PROSITE-ProRule" id="PRU00221"/>
    </source>
</evidence>
<feature type="domain" description="NB-ARC" evidence="5">
    <location>
        <begin position="41"/>
        <end position="143"/>
    </location>
</feature>
<name>A0A6B3NHU4_9CYAN</name>
<feature type="repeat" description="WD" evidence="3">
    <location>
        <begin position="691"/>
        <end position="732"/>
    </location>
</feature>
<feature type="region of interest" description="Disordered" evidence="4">
    <location>
        <begin position="1"/>
        <end position="22"/>
    </location>
</feature>
<dbReference type="InterPro" id="IPR020472">
    <property type="entry name" value="WD40_PAC1"/>
</dbReference>
<feature type="repeat" description="WD" evidence="3">
    <location>
        <begin position="859"/>
        <end position="900"/>
    </location>
</feature>
<evidence type="ECO:0000256" key="1">
    <source>
        <dbReference type="ARBA" id="ARBA00022574"/>
    </source>
</evidence>
<dbReference type="InterPro" id="IPR015943">
    <property type="entry name" value="WD40/YVTN_repeat-like_dom_sf"/>
</dbReference>
<feature type="repeat" description="WD" evidence="3">
    <location>
        <begin position="565"/>
        <end position="606"/>
    </location>
</feature>
<feature type="repeat" description="WD" evidence="3">
    <location>
        <begin position="1027"/>
        <end position="1068"/>
    </location>
</feature>
<feature type="repeat" description="WD" evidence="3">
    <location>
        <begin position="733"/>
        <end position="774"/>
    </location>
</feature>
<dbReference type="SMART" id="SM00320">
    <property type="entry name" value="WD40"/>
    <property type="match status" value="14"/>
</dbReference>
<feature type="repeat" description="WD" evidence="3">
    <location>
        <begin position="901"/>
        <end position="942"/>
    </location>
</feature>
<dbReference type="PRINTS" id="PR00364">
    <property type="entry name" value="DISEASERSIST"/>
</dbReference>
<evidence type="ECO:0000256" key="4">
    <source>
        <dbReference type="SAM" id="MobiDB-lite"/>
    </source>
</evidence>